<gene>
    <name evidence="1" type="ORF">JL107_07370</name>
</gene>
<dbReference type="Proteomes" id="UP000663801">
    <property type="component" value="Unassembled WGS sequence"/>
</dbReference>
<comment type="caution">
    <text evidence="1">The sequence shown here is derived from an EMBL/GenBank/DDBJ whole genome shotgun (WGS) entry which is preliminary data.</text>
</comment>
<keyword evidence="2" id="KW-1185">Reference proteome</keyword>
<dbReference type="InterPro" id="IPR021202">
    <property type="entry name" value="Rv3654c-like"/>
</dbReference>
<accession>A0A938YEM1</accession>
<protein>
    <submittedName>
        <fullName evidence="1">Flp pilus-assembly TadE/G-like family protein</fullName>
    </submittedName>
</protein>
<name>A0A938YEM1_9ACTN</name>
<evidence type="ECO:0000313" key="1">
    <source>
        <dbReference type="EMBL" id="MBM9476256.1"/>
    </source>
</evidence>
<evidence type="ECO:0000313" key="2">
    <source>
        <dbReference type="Proteomes" id="UP000663801"/>
    </source>
</evidence>
<dbReference type="EMBL" id="JAERWL010000006">
    <property type="protein sequence ID" value="MBM9476256.1"/>
    <property type="molecule type" value="Genomic_DNA"/>
</dbReference>
<sequence>MSTVLTCAVAAVLVAVTVVVIGLAAAIDARGRAGGSADLAALAAAGQALSGSEIACATAGRVATANGARMVSCRVAGLWVWITTSVQVEVGLLDGAATGHALAGPVGEVVG</sequence>
<reference evidence="1" key="1">
    <citation type="submission" date="2021-01" db="EMBL/GenBank/DDBJ databases">
        <title>KCTC 19127 draft genome.</title>
        <authorList>
            <person name="An D."/>
        </authorList>
    </citation>
    <scope>NUCLEOTIDE SEQUENCE</scope>
    <source>
        <strain evidence="1">KCTC 19127</strain>
    </source>
</reference>
<dbReference type="NCBIfam" id="TIGR03816">
    <property type="entry name" value="tadE_like_DECH"/>
    <property type="match status" value="1"/>
</dbReference>
<proteinExistence type="predicted"/>
<dbReference type="AlphaFoldDB" id="A0A938YEM1"/>
<organism evidence="1 2">
    <name type="scientific">Nakamurella flavida</name>
    <dbReference type="NCBI Taxonomy" id="363630"/>
    <lineage>
        <taxon>Bacteria</taxon>
        <taxon>Bacillati</taxon>
        <taxon>Actinomycetota</taxon>
        <taxon>Actinomycetes</taxon>
        <taxon>Nakamurellales</taxon>
        <taxon>Nakamurellaceae</taxon>
        <taxon>Nakamurella</taxon>
    </lineage>
</organism>
<dbReference type="RefSeq" id="WP_205256338.1">
    <property type="nucleotide sequence ID" value="NZ_BAAAPV010000001.1"/>
</dbReference>